<organism evidence="1">
    <name type="scientific">Aphanomyces invadans</name>
    <dbReference type="NCBI Taxonomy" id="157072"/>
    <lineage>
        <taxon>Eukaryota</taxon>
        <taxon>Sar</taxon>
        <taxon>Stramenopiles</taxon>
        <taxon>Oomycota</taxon>
        <taxon>Saprolegniomycetes</taxon>
        <taxon>Saprolegniales</taxon>
        <taxon>Verrucalvaceae</taxon>
        <taxon>Aphanomyces</taxon>
    </lineage>
</organism>
<dbReference type="eggNOG" id="ENOG502SHM7">
    <property type="taxonomic scope" value="Eukaryota"/>
</dbReference>
<evidence type="ECO:0000313" key="1">
    <source>
        <dbReference type="EMBL" id="ETV98891.1"/>
    </source>
</evidence>
<dbReference type="RefSeq" id="XP_008872319.1">
    <property type="nucleotide sequence ID" value="XM_008874097.1"/>
</dbReference>
<dbReference type="AlphaFoldDB" id="A0A024TZ60"/>
<evidence type="ECO:0008006" key="2">
    <source>
        <dbReference type="Google" id="ProtNLM"/>
    </source>
</evidence>
<name>A0A024TZ60_9STRA</name>
<dbReference type="EMBL" id="KI913968">
    <property type="protein sequence ID" value="ETV98891.1"/>
    <property type="molecule type" value="Genomic_DNA"/>
</dbReference>
<dbReference type="VEuPathDB" id="FungiDB:H310_08384"/>
<sequence>MALGTAIDAGLDENEFSASWSWLKDFKKGYQLSIRARTRCGQDTQADGDAALATFADRIAHFVMEHEIEVICNADQTGVNYEYLPTKTFNDRAASTIWIKCGGKSKERATAMVMADTTGKKYPMFLVLKTAASKVKKVVQENNA</sequence>
<protein>
    <recommendedName>
        <fullName evidence="2">HTH CENPB-type domain-containing protein</fullName>
    </recommendedName>
</protein>
<dbReference type="GeneID" id="20085434"/>
<feature type="non-terminal residue" evidence="1">
    <location>
        <position position="144"/>
    </location>
</feature>
<reference evidence="1" key="1">
    <citation type="submission" date="2013-12" db="EMBL/GenBank/DDBJ databases">
        <title>The Genome Sequence of Aphanomyces invadans NJM9701.</title>
        <authorList>
            <consortium name="The Broad Institute Genomics Platform"/>
            <person name="Russ C."/>
            <person name="Tyler B."/>
            <person name="van West P."/>
            <person name="Dieguez-Uribeondo J."/>
            <person name="Young S.K."/>
            <person name="Zeng Q."/>
            <person name="Gargeya S."/>
            <person name="Fitzgerald M."/>
            <person name="Abouelleil A."/>
            <person name="Alvarado L."/>
            <person name="Chapman S.B."/>
            <person name="Gainer-Dewar J."/>
            <person name="Goldberg J."/>
            <person name="Griggs A."/>
            <person name="Gujja S."/>
            <person name="Hansen M."/>
            <person name="Howarth C."/>
            <person name="Imamovic A."/>
            <person name="Ireland A."/>
            <person name="Larimer J."/>
            <person name="McCowan C."/>
            <person name="Murphy C."/>
            <person name="Pearson M."/>
            <person name="Poon T.W."/>
            <person name="Priest M."/>
            <person name="Roberts A."/>
            <person name="Saif S."/>
            <person name="Shea T."/>
            <person name="Sykes S."/>
            <person name="Wortman J."/>
            <person name="Nusbaum C."/>
            <person name="Birren B."/>
        </authorList>
    </citation>
    <scope>NUCLEOTIDE SEQUENCE [LARGE SCALE GENOMIC DNA]</scope>
    <source>
        <strain evidence="1">NJM9701</strain>
    </source>
</reference>
<proteinExistence type="predicted"/>
<accession>A0A024TZ60</accession>
<gene>
    <name evidence="1" type="ORF">H310_08384</name>
</gene>
<dbReference type="OrthoDB" id="77121at2759"/>